<evidence type="ECO:0000256" key="3">
    <source>
        <dbReference type="ARBA" id="ARBA00008566"/>
    </source>
</evidence>
<keyword evidence="5" id="KW-1003">Cell membrane</keyword>
<evidence type="ECO:0000313" key="12">
    <source>
        <dbReference type="Proteomes" id="UP001205105"/>
    </source>
</evidence>
<evidence type="ECO:0000256" key="5">
    <source>
        <dbReference type="ARBA" id="ARBA00022475"/>
    </source>
</evidence>
<keyword evidence="7" id="KW-0378">Hydrolase</keyword>
<dbReference type="InterPro" id="IPR038665">
    <property type="entry name" value="Voltage-dep_anion_channel_sf"/>
</dbReference>
<comment type="similarity">
    <text evidence="2">Belongs to the DNase II family.</text>
</comment>
<keyword evidence="9 10" id="KW-0472">Membrane</keyword>
<sequence>MQRWPDVDGWLAAVATAGRRWEGCLMYNDDPPEAFPDGSPTNYVRPAPYRLCGHCKGVVLWDRRCVGWLVHSLPRWPCHDRSAPSGCAALSLVQPQQTDRGQSFLWLLLPAQALAEVLLQVQHMQAFVYYRSDPQVWPYAPRDYTKATGRGFRLVQFGPPGLWHLAKANEPNEDFYREVAARFGGRWLVRSNLRGPGDPEPSSHAVLNIGELAVPGWDHAPYKAGSEHAKMAVCVGMREGDRPERPLILIGDCNNTVPLFTTNMFNESDLCLPPADRPERPLVLIGDCNNTVPSHKRGGGGVVVQHPHLWELLRLMAREFTVIMSTGLMAQLIATFPYDAPAKNEPMLHSLLLNSPRGSLLQAAFLGAIPPSLSVIINGFPLFLAPRWDRDRVLDAAVALFWINAALSLACTTLLPFYFFKTRSDPLQSMTAVWLLPVIPVIVSAGSGGQLAREVSPGAADAIIDMSYLLWGVGVPLSFAILTIYYRRLSMHNLPPAELVVSSFLPLGPLGMGASALLNLGAAMLRLYPPANAAALSAALQSGGGSGSPEEDALLKQAYSSYVAAVALSAGDLLALIMWWAAAAGMIALHSVPVPGLAAFRVVAAIFIACVILLWAVIMAYTLVLSWQGSLFDTPCLRM</sequence>
<dbReference type="AlphaFoldDB" id="A0AAD5DH41"/>
<gene>
    <name evidence="11" type="ORF">COHA_009792</name>
</gene>
<feature type="transmembrane region" description="Helical" evidence="10">
    <location>
        <begin position="360"/>
        <end position="384"/>
    </location>
</feature>
<protein>
    <submittedName>
        <fullName evidence="11">Uncharacterized protein</fullName>
    </submittedName>
</protein>
<evidence type="ECO:0000256" key="6">
    <source>
        <dbReference type="ARBA" id="ARBA00022692"/>
    </source>
</evidence>
<dbReference type="Proteomes" id="UP001205105">
    <property type="component" value="Unassembled WGS sequence"/>
</dbReference>
<comment type="similarity">
    <text evidence="3">Belongs to the tellurite-resistance/dicarboxylate transporter (TDT) family.</text>
</comment>
<evidence type="ECO:0000256" key="2">
    <source>
        <dbReference type="ARBA" id="ARBA00007527"/>
    </source>
</evidence>
<dbReference type="GO" id="GO:0005886">
    <property type="term" value="C:plasma membrane"/>
    <property type="evidence" value="ECO:0007669"/>
    <property type="project" value="UniProtKB-SubCell"/>
</dbReference>
<feature type="transmembrane region" description="Helical" evidence="10">
    <location>
        <begin position="499"/>
        <end position="520"/>
    </location>
</feature>
<evidence type="ECO:0000256" key="4">
    <source>
        <dbReference type="ARBA" id="ARBA00022448"/>
    </source>
</evidence>
<dbReference type="GO" id="GO:0000319">
    <property type="term" value="F:sulfite transmembrane transporter activity"/>
    <property type="evidence" value="ECO:0007669"/>
    <property type="project" value="TreeGrafter"/>
</dbReference>
<dbReference type="InterPro" id="IPR051629">
    <property type="entry name" value="Sulfite_efflux_TDT"/>
</dbReference>
<dbReference type="Gene3D" id="1.50.10.150">
    <property type="entry name" value="Voltage-dependent anion channel"/>
    <property type="match status" value="1"/>
</dbReference>
<keyword evidence="8 10" id="KW-1133">Transmembrane helix</keyword>
<accession>A0AAD5DH41</accession>
<name>A0AAD5DH41_9CHLO</name>
<proteinExistence type="inferred from homology"/>
<evidence type="ECO:0000256" key="9">
    <source>
        <dbReference type="ARBA" id="ARBA00023136"/>
    </source>
</evidence>
<dbReference type="InterPro" id="IPR004947">
    <property type="entry name" value="DNase_II"/>
</dbReference>
<organism evidence="11 12">
    <name type="scientific">Chlorella ohadii</name>
    <dbReference type="NCBI Taxonomy" id="2649997"/>
    <lineage>
        <taxon>Eukaryota</taxon>
        <taxon>Viridiplantae</taxon>
        <taxon>Chlorophyta</taxon>
        <taxon>core chlorophytes</taxon>
        <taxon>Trebouxiophyceae</taxon>
        <taxon>Chlorellales</taxon>
        <taxon>Chlorellaceae</taxon>
        <taxon>Chlorella clade</taxon>
        <taxon>Chlorella</taxon>
    </lineage>
</organism>
<dbReference type="PANTHER" id="PTHR31686">
    <property type="match status" value="1"/>
</dbReference>
<evidence type="ECO:0000256" key="7">
    <source>
        <dbReference type="ARBA" id="ARBA00022801"/>
    </source>
</evidence>
<feature type="transmembrane region" description="Helical" evidence="10">
    <location>
        <begin position="431"/>
        <end position="448"/>
    </location>
</feature>
<feature type="transmembrane region" description="Helical" evidence="10">
    <location>
        <begin position="602"/>
        <end position="624"/>
    </location>
</feature>
<feature type="transmembrane region" description="Helical" evidence="10">
    <location>
        <begin position="562"/>
        <end position="582"/>
    </location>
</feature>
<dbReference type="PANTHER" id="PTHR31686:SF1">
    <property type="entry name" value="SULFITE EFFLUX PUMP SSU1"/>
    <property type="match status" value="1"/>
</dbReference>
<evidence type="ECO:0000256" key="10">
    <source>
        <dbReference type="SAM" id="Phobius"/>
    </source>
</evidence>
<dbReference type="Pfam" id="PF03265">
    <property type="entry name" value="DNase_II"/>
    <property type="match status" value="1"/>
</dbReference>
<feature type="transmembrane region" description="Helical" evidence="10">
    <location>
        <begin position="396"/>
        <end position="419"/>
    </location>
</feature>
<dbReference type="Pfam" id="PF03595">
    <property type="entry name" value="SLAC1"/>
    <property type="match status" value="1"/>
</dbReference>
<evidence type="ECO:0000256" key="1">
    <source>
        <dbReference type="ARBA" id="ARBA00004651"/>
    </source>
</evidence>
<feature type="transmembrane region" description="Helical" evidence="10">
    <location>
        <begin position="468"/>
        <end position="487"/>
    </location>
</feature>
<dbReference type="InterPro" id="IPR004695">
    <property type="entry name" value="SLAC1/Mae1/Ssu1/TehA"/>
</dbReference>
<comment type="subcellular location">
    <subcellularLocation>
        <location evidence="1">Cell membrane</location>
        <topology evidence="1">Multi-pass membrane protein</topology>
    </subcellularLocation>
</comment>
<keyword evidence="6 10" id="KW-0812">Transmembrane</keyword>
<dbReference type="EMBL" id="JADXDR010000193">
    <property type="protein sequence ID" value="KAI7836333.1"/>
    <property type="molecule type" value="Genomic_DNA"/>
</dbReference>
<dbReference type="GO" id="GO:0004531">
    <property type="term" value="F:deoxyribonuclease II activity"/>
    <property type="evidence" value="ECO:0007669"/>
    <property type="project" value="InterPro"/>
</dbReference>
<comment type="caution">
    <text evidence="11">The sequence shown here is derived from an EMBL/GenBank/DDBJ whole genome shotgun (WGS) entry which is preliminary data.</text>
</comment>
<evidence type="ECO:0000256" key="8">
    <source>
        <dbReference type="ARBA" id="ARBA00022989"/>
    </source>
</evidence>
<keyword evidence="12" id="KW-1185">Reference proteome</keyword>
<reference evidence="11" key="1">
    <citation type="submission" date="2020-11" db="EMBL/GenBank/DDBJ databases">
        <title>Chlorella ohadii genome sequencing and assembly.</title>
        <authorList>
            <person name="Murik O."/>
            <person name="Treves H."/>
            <person name="Kedem I."/>
            <person name="Shotland Y."/>
            <person name="Kaplan A."/>
        </authorList>
    </citation>
    <scope>NUCLEOTIDE SEQUENCE</scope>
    <source>
        <strain evidence="11">1</strain>
    </source>
</reference>
<evidence type="ECO:0000313" key="11">
    <source>
        <dbReference type="EMBL" id="KAI7836333.1"/>
    </source>
</evidence>
<keyword evidence="4" id="KW-0813">Transport</keyword>